<proteinExistence type="predicted"/>
<dbReference type="AlphaFoldDB" id="A0A3D9LKM5"/>
<protein>
    <submittedName>
        <fullName evidence="1">Uncharacterized protein</fullName>
    </submittedName>
</protein>
<keyword evidence="2" id="KW-1185">Reference proteome</keyword>
<dbReference type="EMBL" id="QREI01000011">
    <property type="protein sequence ID" value="REE07805.1"/>
    <property type="molecule type" value="Genomic_DNA"/>
</dbReference>
<gene>
    <name evidence="1" type="ORF">DFQ09_111135</name>
</gene>
<name>A0A3D9LKM5_9FLAO</name>
<evidence type="ECO:0000313" key="2">
    <source>
        <dbReference type="Proteomes" id="UP000256919"/>
    </source>
</evidence>
<dbReference type="RefSeq" id="WP_115812912.1">
    <property type="nucleotide sequence ID" value="NZ_QREI01000011.1"/>
</dbReference>
<dbReference type="OrthoDB" id="1492110at2"/>
<organism evidence="1 2">
    <name type="scientific">Winogradskyella pacifica</name>
    <dbReference type="NCBI Taxonomy" id="664642"/>
    <lineage>
        <taxon>Bacteria</taxon>
        <taxon>Pseudomonadati</taxon>
        <taxon>Bacteroidota</taxon>
        <taxon>Flavobacteriia</taxon>
        <taxon>Flavobacteriales</taxon>
        <taxon>Flavobacteriaceae</taxon>
        <taxon>Winogradskyella</taxon>
    </lineage>
</organism>
<reference evidence="1 2" key="1">
    <citation type="submission" date="2018-07" db="EMBL/GenBank/DDBJ databases">
        <title>Genomic Encyclopedia of Type Strains, Phase III (KMG-III): the genomes of soil and plant-associated and newly described type strains.</title>
        <authorList>
            <person name="Whitman W."/>
        </authorList>
    </citation>
    <scope>NUCLEOTIDE SEQUENCE [LARGE SCALE GENOMIC DNA]</scope>
    <source>
        <strain evidence="1 2">CECT 7948</strain>
    </source>
</reference>
<accession>A0A3D9LKM5</accession>
<sequence>MEKSEIVVIKAIEQLGSTEIHSSLRENLESLETEKIESLLNIESNNKLIKTDNEIRKIVSKAKNNAIISDNGEITELSTIVQTANLYFVKSIEGVDLKSLILFLNINCYLLANIKYFLQHNDYSSNDTKGIAEKIIELLNKISFDIKAQSGVPYHEKEMLKEYEEGIKNNNIKNTYSLIEAIERGGKGFHFNFLLEHIVKALYILNFGLFIKALKNLSSPQSFIFCLQSFTREQLFAISEEKSLTNKWFNFELIRQTTRHELEENLNNQNVRLVKNCLLKLVSDTSFFKQSVLYFPKSKIFNNALAETLALNSNKLQEDIISDCFEISKHTFYHEAKNIFKDNFKKSATEDRYLEMLEQVHNKWETFYNKISNSDEYQDDLLLTDYCDFIVEYFYEKFDDSDIIDNMNNCFNDLQYIVSIWTESQTQQITTFNLLLTRLYLLTYAFKGKEMNNKEMLKSFSDFESNSILISRFIEDKRDALIKVMKENIESTNR</sequence>
<evidence type="ECO:0000313" key="1">
    <source>
        <dbReference type="EMBL" id="REE07805.1"/>
    </source>
</evidence>
<dbReference type="Proteomes" id="UP000256919">
    <property type="component" value="Unassembled WGS sequence"/>
</dbReference>
<comment type="caution">
    <text evidence="1">The sequence shown here is derived from an EMBL/GenBank/DDBJ whole genome shotgun (WGS) entry which is preliminary data.</text>
</comment>